<name>A0A9Q8VBM1_9HYPO</name>
<dbReference type="KEGG" id="ptkz:JDV02_005259"/>
<dbReference type="GeneID" id="72067208"/>
<reference evidence="2" key="1">
    <citation type="submission" date="2021-11" db="EMBL/GenBank/DDBJ databases">
        <title>Purpureocillium_takamizusanense_genome.</title>
        <authorList>
            <person name="Nguyen N.-H."/>
        </authorList>
    </citation>
    <scope>NUCLEOTIDE SEQUENCE</scope>
    <source>
        <strain evidence="2">PT3</strain>
    </source>
</reference>
<evidence type="ECO:0000313" key="2">
    <source>
        <dbReference type="EMBL" id="UNI19039.1"/>
    </source>
</evidence>
<dbReference type="RefSeq" id="XP_047842520.1">
    <property type="nucleotide sequence ID" value="XM_047986538.1"/>
</dbReference>
<feature type="region of interest" description="Disordered" evidence="1">
    <location>
        <begin position="1"/>
        <end position="103"/>
    </location>
</feature>
<organism evidence="2 3">
    <name type="scientific">Purpureocillium takamizusanense</name>
    <dbReference type="NCBI Taxonomy" id="2060973"/>
    <lineage>
        <taxon>Eukaryota</taxon>
        <taxon>Fungi</taxon>
        <taxon>Dikarya</taxon>
        <taxon>Ascomycota</taxon>
        <taxon>Pezizomycotina</taxon>
        <taxon>Sordariomycetes</taxon>
        <taxon>Hypocreomycetidae</taxon>
        <taxon>Hypocreales</taxon>
        <taxon>Ophiocordycipitaceae</taxon>
        <taxon>Purpureocillium</taxon>
    </lineage>
</organism>
<feature type="compositionally biased region" description="Pro residues" evidence="1">
    <location>
        <begin position="14"/>
        <end position="23"/>
    </location>
</feature>
<sequence length="103" mass="10305">MQPGPNSRESTFLSPPPPTPPPLLLAALSSVSRVGPPSSRQTSRPPPNPRTGPDGRGPGCCSRLAASRPTSAHAPSGIPPPGQVPVVGMVGLRLAGPPPGPDT</sequence>
<keyword evidence="3" id="KW-1185">Reference proteome</keyword>
<feature type="compositionally biased region" description="Low complexity" evidence="1">
    <location>
        <begin position="24"/>
        <end position="43"/>
    </location>
</feature>
<accession>A0A9Q8VBM1</accession>
<proteinExistence type="predicted"/>
<dbReference type="Proteomes" id="UP000829364">
    <property type="component" value="Chromosome 4"/>
</dbReference>
<evidence type="ECO:0000313" key="3">
    <source>
        <dbReference type="Proteomes" id="UP000829364"/>
    </source>
</evidence>
<evidence type="ECO:0000256" key="1">
    <source>
        <dbReference type="SAM" id="MobiDB-lite"/>
    </source>
</evidence>
<gene>
    <name evidence="2" type="ORF">JDV02_005259</name>
</gene>
<protein>
    <submittedName>
        <fullName evidence="2">Uncharacterized protein</fullName>
    </submittedName>
</protein>
<dbReference type="AlphaFoldDB" id="A0A9Q8VBM1"/>
<dbReference type="EMBL" id="CP086357">
    <property type="protein sequence ID" value="UNI19039.1"/>
    <property type="molecule type" value="Genomic_DNA"/>
</dbReference>